<accession>A0A9C7F7A7</accession>
<reference evidence="1" key="1">
    <citation type="submission" date="2022-10" db="EMBL/GenBank/DDBJ databases">
        <title>Genome sequences of endogenous nimaviruses in decapod crustaceans.</title>
        <authorList>
            <person name="Kawato S."/>
            <person name="Nozaki R."/>
            <person name="Kondo H."/>
            <person name="Hirono I."/>
        </authorList>
    </citation>
    <scope>NUCLEOTIDE SEQUENCE</scope>
    <source>
        <strain evidence="1">Fukuoka2019</strain>
    </source>
</reference>
<proteinExistence type="predicted"/>
<sequence length="247" mass="26886">MPPHTAVPDLFVLAAAHNARMLRDRGLYVESHPPAIPEVDWGAYSGFAFVDVSYTALCRVLAAGKHTRPCMTISALAWGAFRERSENFVQNSDRAVDRLLSKSCRACSGVASHPFDTREEAEQATTEEGDQPMLVRASRAVSLSGEWVAYQEGEYYGPAFFPSRSSRPVKWVSAVDGKPRALRARLCCLLSAVAAHNGMPREGGPVEGFKVQPAAAEDARDVALLNSKWSSQAKMDSKGPVLAMLVY</sequence>
<organism evidence="1">
    <name type="scientific">Sicyonia whispovirus</name>
    <dbReference type="NCBI Taxonomy" id="2984283"/>
    <lineage>
        <taxon>Viruses</taxon>
        <taxon>Viruses incertae sedis</taxon>
        <taxon>Naldaviricetes</taxon>
        <taxon>Nimaviridae</taxon>
        <taxon>Whispovirus</taxon>
    </lineage>
</organism>
<evidence type="ECO:0000313" key="1">
    <source>
        <dbReference type="EMBL" id="BDT63113.1"/>
    </source>
</evidence>
<protein>
    <submittedName>
        <fullName evidence="1">Wsv267-like protein</fullName>
    </submittedName>
</protein>
<name>A0A9C7F7A7_9VIRU</name>
<dbReference type="EMBL" id="LC738881">
    <property type="protein sequence ID" value="BDT63113.1"/>
    <property type="molecule type" value="Genomic_DNA"/>
</dbReference>